<organism evidence="8 9">
    <name type="scientific">Vicingus serpentipes</name>
    <dbReference type="NCBI Taxonomy" id="1926625"/>
    <lineage>
        <taxon>Bacteria</taxon>
        <taxon>Pseudomonadati</taxon>
        <taxon>Bacteroidota</taxon>
        <taxon>Flavobacteriia</taxon>
        <taxon>Flavobacteriales</taxon>
        <taxon>Vicingaceae</taxon>
        <taxon>Vicingus</taxon>
    </lineage>
</organism>
<evidence type="ECO:0000256" key="6">
    <source>
        <dbReference type="ARBA" id="ARBA00023136"/>
    </source>
</evidence>
<feature type="transmembrane region" description="Helical" evidence="7">
    <location>
        <begin position="436"/>
        <end position="456"/>
    </location>
</feature>
<name>A0A5C6RNB5_9FLAO</name>
<evidence type="ECO:0000313" key="9">
    <source>
        <dbReference type="Proteomes" id="UP000321721"/>
    </source>
</evidence>
<dbReference type="AlphaFoldDB" id="A0A5C6RNB5"/>
<comment type="caution">
    <text evidence="8">The sequence shown here is derived from an EMBL/GenBank/DDBJ whole genome shotgun (WGS) entry which is preliminary data.</text>
</comment>
<keyword evidence="6 7" id="KW-0472">Membrane</keyword>
<dbReference type="CDD" id="cd13127">
    <property type="entry name" value="MATE_tuaB_like"/>
    <property type="match status" value="1"/>
</dbReference>
<comment type="similarity">
    <text evidence="2">Belongs to the polysaccharide synthase family.</text>
</comment>
<evidence type="ECO:0000256" key="7">
    <source>
        <dbReference type="SAM" id="Phobius"/>
    </source>
</evidence>
<keyword evidence="9" id="KW-1185">Reference proteome</keyword>
<comment type="subcellular location">
    <subcellularLocation>
        <location evidence="1">Cell membrane</location>
        <topology evidence="1">Multi-pass membrane protein</topology>
    </subcellularLocation>
</comment>
<dbReference type="GO" id="GO:0005886">
    <property type="term" value="C:plasma membrane"/>
    <property type="evidence" value="ECO:0007669"/>
    <property type="project" value="UniProtKB-SubCell"/>
</dbReference>
<evidence type="ECO:0000256" key="5">
    <source>
        <dbReference type="ARBA" id="ARBA00022989"/>
    </source>
</evidence>
<evidence type="ECO:0000256" key="4">
    <source>
        <dbReference type="ARBA" id="ARBA00022692"/>
    </source>
</evidence>
<evidence type="ECO:0000313" key="8">
    <source>
        <dbReference type="EMBL" id="TXB63697.1"/>
    </source>
</evidence>
<protein>
    <submittedName>
        <fullName evidence="8">Lipopolysaccharide biosynthesis protein</fullName>
    </submittedName>
</protein>
<evidence type="ECO:0000256" key="1">
    <source>
        <dbReference type="ARBA" id="ARBA00004651"/>
    </source>
</evidence>
<feature type="transmembrane region" description="Helical" evidence="7">
    <location>
        <begin position="165"/>
        <end position="184"/>
    </location>
</feature>
<feature type="transmembrane region" description="Helical" evidence="7">
    <location>
        <begin position="358"/>
        <end position="377"/>
    </location>
</feature>
<feature type="transmembrane region" description="Helical" evidence="7">
    <location>
        <begin position="106"/>
        <end position="126"/>
    </location>
</feature>
<dbReference type="EMBL" id="VOOS01000007">
    <property type="protein sequence ID" value="TXB63697.1"/>
    <property type="molecule type" value="Genomic_DNA"/>
</dbReference>
<dbReference type="Pfam" id="PF13440">
    <property type="entry name" value="Polysacc_synt_3"/>
    <property type="match status" value="1"/>
</dbReference>
<keyword evidence="4 7" id="KW-0812">Transmembrane</keyword>
<feature type="transmembrane region" description="Helical" evidence="7">
    <location>
        <begin position="138"/>
        <end position="159"/>
    </location>
</feature>
<sequence length="477" mass="54130">MLKKGILWDFIGKFFKQGIGFIISIFLARLLTPEDFGLVGMVMAFVAIAQIFVDMGFGTALVQREKVEEIHFSSVFWLNISIALIITLTFFWGAELIADFYHREELIPIVKVMSLLFIIYSLGIVNRSQLLRNMDFKSLSIINVFATLISGIVGVGMALTGYGVWAIIIQSLLSGVVTLSLLWLRTKWIPSFIWSLDALKPLWNFGYKLFISGVIQRIFDRLDVFIIGKMFTPSDLGFFTRSKSLNQLVVDYSSGSISSVLFPALSKKQNDPDQIKTIVVKALQVVGGAAFLISGLLFISAEEIIVFLFTDKWLPAVPYFKILLLSTYAYPLNAIIMSPIQSLGRTDVVLKLQLMKKSVLLSGFIIGFIWGINGYLYSLTIVYIINLLLNSYFLNKLIILPKSKLTIELIKQAISTIISAYIILHFHSYFSEILFLRIIINSTFFSVLFLLINYIFKTHFIKFVLNTIVQLYSKYKQ</sequence>
<dbReference type="PANTHER" id="PTHR30250:SF10">
    <property type="entry name" value="LIPOPOLYSACCHARIDE BIOSYNTHESIS PROTEIN WZXC"/>
    <property type="match status" value="1"/>
</dbReference>
<dbReference type="PANTHER" id="PTHR30250">
    <property type="entry name" value="PST FAMILY PREDICTED COLANIC ACID TRANSPORTER"/>
    <property type="match status" value="1"/>
</dbReference>
<evidence type="ECO:0000256" key="3">
    <source>
        <dbReference type="ARBA" id="ARBA00022475"/>
    </source>
</evidence>
<feature type="transmembrane region" description="Helical" evidence="7">
    <location>
        <begin position="14"/>
        <end position="32"/>
    </location>
</feature>
<feature type="transmembrane region" description="Helical" evidence="7">
    <location>
        <begin position="319"/>
        <end position="337"/>
    </location>
</feature>
<feature type="transmembrane region" description="Helical" evidence="7">
    <location>
        <begin position="74"/>
        <end position="94"/>
    </location>
</feature>
<evidence type="ECO:0000256" key="2">
    <source>
        <dbReference type="ARBA" id="ARBA00007430"/>
    </source>
</evidence>
<keyword evidence="3" id="KW-1003">Cell membrane</keyword>
<dbReference type="OrthoDB" id="9770347at2"/>
<feature type="transmembrane region" description="Helical" evidence="7">
    <location>
        <begin position="38"/>
        <end position="62"/>
    </location>
</feature>
<dbReference type="RefSeq" id="WP_147102150.1">
    <property type="nucleotide sequence ID" value="NZ_VOOS01000007.1"/>
</dbReference>
<dbReference type="Proteomes" id="UP000321721">
    <property type="component" value="Unassembled WGS sequence"/>
</dbReference>
<gene>
    <name evidence="8" type="ORF">FRY74_12565</name>
</gene>
<reference evidence="8 9" key="1">
    <citation type="submission" date="2019-08" db="EMBL/GenBank/DDBJ databases">
        <title>Genome of Vicingus serpentipes NCIMB 15042.</title>
        <authorList>
            <person name="Bowman J.P."/>
        </authorList>
    </citation>
    <scope>NUCLEOTIDE SEQUENCE [LARGE SCALE GENOMIC DNA]</scope>
    <source>
        <strain evidence="8 9">NCIMB 15042</strain>
    </source>
</reference>
<feature type="transmembrane region" description="Helical" evidence="7">
    <location>
        <begin position="278"/>
        <end position="299"/>
    </location>
</feature>
<proteinExistence type="inferred from homology"/>
<dbReference type="InterPro" id="IPR050833">
    <property type="entry name" value="Poly_Biosynth_Transport"/>
</dbReference>
<accession>A0A5C6RNB5</accession>
<feature type="transmembrane region" description="Helical" evidence="7">
    <location>
        <begin position="413"/>
        <end position="430"/>
    </location>
</feature>
<keyword evidence="5 7" id="KW-1133">Transmembrane helix</keyword>